<feature type="transmembrane region" description="Helical" evidence="1">
    <location>
        <begin position="43"/>
        <end position="63"/>
    </location>
</feature>
<keyword evidence="1" id="KW-0812">Transmembrane</keyword>
<proteinExistence type="predicted"/>
<feature type="transmembrane region" description="Helical" evidence="1">
    <location>
        <begin position="163"/>
        <end position="185"/>
    </location>
</feature>
<reference evidence="2 3" key="1">
    <citation type="submission" date="2023-07" db="EMBL/GenBank/DDBJ databases">
        <title>Genomic Encyclopedia of Type Strains, Phase IV (KMG-IV): sequencing the most valuable type-strain genomes for metagenomic binning, comparative biology and taxonomic classification.</title>
        <authorList>
            <person name="Goeker M."/>
        </authorList>
    </citation>
    <scope>NUCLEOTIDE SEQUENCE [LARGE SCALE GENOMIC DNA]</scope>
    <source>
        <strain evidence="2 3">DSM 18695</strain>
    </source>
</reference>
<evidence type="ECO:0000313" key="2">
    <source>
        <dbReference type="EMBL" id="MDQ0465850.1"/>
    </source>
</evidence>
<keyword evidence="1" id="KW-0472">Membrane</keyword>
<protein>
    <submittedName>
        <fullName evidence="2">Uncharacterized membrane protein YbhN (UPF0104 family)</fullName>
    </submittedName>
</protein>
<evidence type="ECO:0000313" key="3">
    <source>
        <dbReference type="Proteomes" id="UP001228905"/>
    </source>
</evidence>
<sequence>MARRWAVRLLPILLLALAGWVMWREFRHTDPARILDDIDHWGWGRLAFAGLMTLVSFGLLAVMEWLGLRWAGAKVPFLAVLLGSFCANGIAHVTGTAVLVAGAVRYRLYARHGADLAQVAETTVFCIVGYSIGITELVGLSLLTAPDLGGAALRLSPLLTRSLGLALALAPFVYVLACAGVRAPLRLLGREYRLPSVRVALAQLAIGLVDNVAVAAVIWVLIPPGLVSFPAFSAAYAAATVTGVASSVPAGAGVFESAILTLLPALPRDVLAAAFVGNRIIYYLGPLLISAAILAQAGMMPGLKRRDD</sequence>
<organism evidence="2 3">
    <name type="scientific">Caulobacter ginsengisoli</name>
    <dbReference type="NCBI Taxonomy" id="400775"/>
    <lineage>
        <taxon>Bacteria</taxon>
        <taxon>Pseudomonadati</taxon>
        <taxon>Pseudomonadota</taxon>
        <taxon>Alphaproteobacteria</taxon>
        <taxon>Caulobacterales</taxon>
        <taxon>Caulobacteraceae</taxon>
        <taxon>Caulobacter</taxon>
    </lineage>
</organism>
<feature type="transmembrane region" description="Helical" evidence="1">
    <location>
        <begin position="197"/>
        <end position="222"/>
    </location>
</feature>
<feature type="transmembrane region" description="Helical" evidence="1">
    <location>
        <begin position="280"/>
        <end position="303"/>
    </location>
</feature>
<evidence type="ECO:0000256" key="1">
    <source>
        <dbReference type="SAM" id="Phobius"/>
    </source>
</evidence>
<dbReference type="EMBL" id="JAUSVS010000008">
    <property type="protein sequence ID" value="MDQ0465850.1"/>
    <property type="molecule type" value="Genomic_DNA"/>
</dbReference>
<keyword evidence="1" id="KW-1133">Transmembrane helix</keyword>
<comment type="caution">
    <text evidence="2">The sequence shown here is derived from an EMBL/GenBank/DDBJ whole genome shotgun (WGS) entry which is preliminary data.</text>
</comment>
<feature type="transmembrane region" description="Helical" evidence="1">
    <location>
        <begin position="75"/>
        <end position="101"/>
    </location>
</feature>
<feature type="transmembrane region" description="Helical" evidence="1">
    <location>
        <begin position="122"/>
        <end position="143"/>
    </location>
</feature>
<name>A0ABU0IV02_9CAUL</name>
<keyword evidence="3" id="KW-1185">Reference proteome</keyword>
<accession>A0ABU0IV02</accession>
<dbReference type="Proteomes" id="UP001228905">
    <property type="component" value="Unassembled WGS sequence"/>
</dbReference>
<feature type="transmembrane region" description="Helical" evidence="1">
    <location>
        <begin position="6"/>
        <end position="23"/>
    </location>
</feature>
<gene>
    <name evidence="2" type="ORF">QO010_003642</name>
</gene>
<dbReference type="RefSeq" id="WP_307351508.1">
    <property type="nucleotide sequence ID" value="NZ_JAUSVS010000008.1"/>
</dbReference>